<dbReference type="InterPro" id="IPR050955">
    <property type="entry name" value="Plant_Biomass_Hydrol_Est"/>
</dbReference>
<dbReference type="EMBL" id="CP036279">
    <property type="protein sequence ID" value="QDU63375.1"/>
    <property type="molecule type" value="Genomic_DNA"/>
</dbReference>
<protein>
    <submittedName>
        <fullName evidence="3">Esterase PHB depolymerase</fullName>
    </submittedName>
</protein>
<dbReference type="Pfam" id="PF01738">
    <property type="entry name" value="DLH"/>
    <property type="match status" value="1"/>
</dbReference>
<dbReference type="PROSITE" id="PS50222">
    <property type="entry name" value="EF_HAND_2"/>
    <property type="match status" value="1"/>
</dbReference>
<dbReference type="GO" id="GO:0005509">
    <property type="term" value="F:calcium ion binding"/>
    <property type="evidence" value="ECO:0007669"/>
    <property type="project" value="InterPro"/>
</dbReference>
<dbReference type="Gene3D" id="3.40.50.1820">
    <property type="entry name" value="alpha/beta hydrolase"/>
    <property type="match status" value="1"/>
</dbReference>
<gene>
    <name evidence="3" type="ORF">Pan216_42530</name>
</gene>
<dbReference type="Proteomes" id="UP000317093">
    <property type="component" value="Chromosome"/>
</dbReference>
<dbReference type="SUPFAM" id="SSF47473">
    <property type="entry name" value="EF-hand"/>
    <property type="match status" value="1"/>
</dbReference>
<dbReference type="SUPFAM" id="SSF53474">
    <property type="entry name" value="alpha/beta-Hydrolases"/>
    <property type="match status" value="1"/>
</dbReference>
<evidence type="ECO:0000313" key="4">
    <source>
        <dbReference type="Proteomes" id="UP000317093"/>
    </source>
</evidence>
<dbReference type="AlphaFoldDB" id="A0A518B8S2"/>
<dbReference type="PANTHER" id="PTHR43037:SF1">
    <property type="entry name" value="BLL1128 PROTEIN"/>
    <property type="match status" value="1"/>
</dbReference>
<feature type="domain" description="EF-hand" evidence="2">
    <location>
        <begin position="22"/>
        <end position="57"/>
    </location>
</feature>
<dbReference type="KEGG" id="knv:Pan216_42530"/>
<dbReference type="Gene3D" id="1.10.238.10">
    <property type="entry name" value="EF-hand"/>
    <property type="match status" value="1"/>
</dbReference>
<reference evidence="3 4" key="1">
    <citation type="submission" date="2019-02" db="EMBL/GenBank/DDBJ databases">
        <title>Deep-cultivation of Planctomycetes and their phenomic and genomic characterization uncovers novel biology.</title>
        <authorList>
            <person name="Wiegand S."/>
            <person name="Jogler M."/>
            <person name="Boedeker C."/>
            <person name="Pinto D."/>
            <person name="Vollmers J."/>
            <person name="Rivas-Marin E."/>
            <person name="Kohn T."/>
            <person name="Peeters S.H."/>
            <person name="Heuer A."/>
            <person name="Rast P."/>
            <person name="Oberbeckmann S."/>
            <person name="Bunk B."/>
            <person name="Jeske O."/>
            <person name="Meyerdierks A."/>
            <person name="Storesund J.E."/>
            <person name="Kallscheuer N."/>
            <person name="Luecker S."/>
            <person name="Lage O.M."/>
            <person name="Pohl T."/>
            <person name="Merkel B.J."/>
            <person name="Hornburger P."/>
            <person name="Mueller R.-W."/>
            <person name="Bruemmer F."/>
            <person name="Labrenz M."/>
            <person name="Spormann A.M."/>
            <person name="Op den Camp H."/>
            <person name="Overmann J."/>
            <person name="Amann R."/>
            <person name="Jetten M.S.M."/>
            <person name="Mascher T."/>
            <person name="Medema M.H."/>
            <person name="Devos D.P."/>
            <person name="Kaster A.-K."/>
            <person name="Ovreas L."/>
            <person name="Rohde M."/>
            <person name="Galperin M.Y."/>
            <person name="Jogler C."/>
        </authorList>
    </citation>
    <scope>NUCLEOTIDE SEQUENCE [LARGE SCALE GENOMIC DNA]</scope>
    <source>
        <strain evidence="3 4">Pan216</strain>
    </source>
</reference>
<dbReference type="InterPro" id="IPR011992">
    <property type="entry name" value="EF-hand-dom_pair"/>
</dbReference>
<keyword evidence="4" id="KW-1185">Reference proteome</keyword>
<accession>A0A518B8S2</accession>
<evidence type="ECO:0000256" key="1">
    <source>
        <dbReference type="ARBA" id="ARBA00022729"/>
    </source>
</evidence>
<name>A0A518B8S2_9BACT</name>
<dbReference type="InterPro" id="IPR002048">
    <property type="entry name" value="EF_hand_dom"/>
</dbReference>
<dbReference type="PROSITE" id="PS00018">
    <property type="entry name" value="EF_HAND_1"/>
    <property type="match status" value="1"/>
</dbReference>
<sequence length="379" mass="41325">MNWLVARSVVVLAVLGAVVLAAESKRTRTLFDRFDKDGDGKLSESELTAPRLFKRFDADADGVLTAKELSTLGERRALRGRSESALVNQVVEHQMTLDGRERSYFVFTPSTLSERSPVVFVFHGGGGKARGFARRRGLNEFAEKEGFLVVYPQGYGGNWNDGREAPAINAQREKVDDVKFVRSIVAELAKSHPIDRSRIYATGISNGGIFSHYLAANASDLFAAIAPIIGGLAEPVADDFSPSHPISVLIIQGDSDGLVPIDGGAVGGRLLARRGRVISTDETIKKYLEANDIDGEPTVTTIEESQPDDGTTTEVRRYPLGNDDVRVEVYVVKNGGHTIPGTDPPALLGRIVGKTSRDFDAWEVVWDFFKKVPPRKQAD</sequence>
<evidence type="ECO:0000259" key="2">
    <source>
        <dbReference type="PROSITE" id="PS50222"/>
    </source>
</evidence>
<dbReference type="RefSeq" id="WP_145260803.1">
    <property type="nucleotide sequence ID" value="NZ_CP036279.1"/>
</dbReference>
<dbReference type="Pfam" id="PF13202">
    <property type="entry name" value="EF-hand_5"/>
    <property type="match status" value="2"/>
</dbReference>
<dbReference type="GO" id="GO:0016787">
    <property type="term" value="F:hydrolase activity"/>
    <property type="evidence" value="ECO:0007669"/>
    <property type="project" value="InterPro"/>
</dbReference>
<dbReference type="InterPro" id="IPR002925">
    <property type="entry name" value="Dienelactn_hydro"/>
</dbReference>
<dbReference type="InterPro" id="IPR018247">
    <property type="entry name" value="EF_Hand_1_Ca_BS"/>
</dbReference>
<dbReference type="PANTHER" id="PTHR43037">
    <property type="entry name" value="UNNAMED PRODUCT-RELATED"/>
    <property type="match status" value="1"/>
</dbReference>
<organism evidence="3 4">
    <name type="scientific">Kolteria novifilia</name>
    <dbReference type="NCBI Taxonomy" id="2527975"/>
    <lineage>
        <taxon>Bacteria</taxon>
        <taxon>Pseudomonadati</taxon>
        <taxon>Planctomycetota</taxon>
        <taxon>Planctomycetia</taxon>
        <taxon>Kolteriales</taxon>
        <taxon>Kolteriaceae</taxon>
        <taxon>Kolteria</taxon>
    </lineage>
</organism>
<dbReference type="OrthoDB" id="9764953at2"/>
<keyword evidence="1" id="KW-0732">Signal</keyword>
<proteinExistence type="predicted"/>
<dbReference type="InterPro" id="IPR029058">
    <property type="entry name" value="AB_hydrolase_fold"/>
</dbReference>
<evidence type="ECO:0000313" key="3">
    <source>
        <dbReference type="EMBL" id="QDU63375.1"/>
    </source>
</evidence>